<reference evidence="2" key="1">
    <citation type="submission" date="2021-02" db="EMBL/GenBank/DDBJ databases">
        <authorList>
            <person name="Nowell W R."/>
        </authorList>
    </citation>
    <scope>NUCLEOTIDE SEQUENCE</scope>
</reference>
<comment type="caution">
    <text evidence="2">The sequence shown here is derived from an EMBL/GenBank/DDBJ whole genome shotgun (WGS) entry which is preliminary data.</text>
</comment>
<dbReference type="EMBL" id="CAJNOK010012685">
    <property type="protein sequence ID" value="CAF1168757.1"/>
    <property type="molecule type" value="Genomic_DNA"/>
</dbReference>
<proteinExistence type="predicted"/>
<feature type="compositionally biased region" description="Polar residues" evidence="1">
    <location>
        <begin position="55"/>
        <end position="66"/>
    </location>
</feature>
<feature type="compositionally biased region" description="Basic and acidic residues" evidence="1">
    <location>
        <begin position="224"/>
        <end position="233"/>
    </location>
</feature>
<dbReference type="AlphaFoldDB" id="A0A8S2EGH2"/>
<evidence type="ECO:0000313" key="2">
    <source>
        <dbReference type="EMBL" id="CAF1168757.1"/>
    </source>
</evidence>
<sequence length="274" mass="30759">MRETLRTIDFPGISPSFEFSTSTSITEITGVELSTLNKLSKSNNTSVRSVKRSKSPNFAQSANNSLRPISGNISRSLMNSSLTNHTISSAIKNDYGKRQTREKLNELAIPGEVKHIVPLDKTNGRRPFVDNSLIGRQPKSHIVLNDGLVIKDFTFSQLRPESALSYSYNESNGQKSRSRSISPVIGRNVSFSKHISSPIRAQTPSYSRPKTSQSLDFGHVSRSRTRDNDEQQRKRSRSSSPINHYDESDVTKLYNSINHRASDLDYDYYNDGIV</sequence>
<gene>
    <name evidence="2" type="ORF">OVA965_LOCUS22460</name>
    <name evidence="3" type="ORF">TMI583_LOCUS23176</name>
</gene>
<organism evidence="2 4">
    <name type="scientific">Didymodactylos carnosus</name>
    <dbReference type="NCBI Taxonomy" id="1234261"/>
    <lineage>
        <taxon>Eukaryota</taxon>
        <taxon>Metazoa</taxon>
        <taxon>Spiralia</taxon>
        <taxon>Gnathifera</taxon>
        <taxon>Rotifera</taxon>
        <taxon>Eurotatoria</taxon>
        <taxon>Bdelloidea</taxon>
        <taxon>Philodinida</taxon>
        <taxon>Philodinidae</taxon>
        <taxon>Didymodactylos</taxon>
    </lineage>
</organism>
<dbReference type="Proteomes" id="UP000682733">
    <property type="component" value="Unassembled WGS sequence"/>
</dbReference>
<accession>A0A8S2EGH2</accession>
<dbReference type="Proteomes" id="UP000677228">
    <property type="component" value="Unassembled WGS sequence"/>
</dbReference>
<evidence type="ECO:0000256" key="1">
    <source>
        <dbReference type="SAM" id="MobiDB-lite"/>
    </source>
</evidence>
<feature type="compositionally biased region" description="Polar residues" evidence="1">
    <location>
        <begin position="196"/>
        <end position="215"/>
    </location>
</feature>
<dbReference type="EMBL" id="CAJOBA010034211">
    <property type="protein sequence ID" value="CAF3980265.1"/>
    <property type="molecule type" value="Genomic_DNA"/>
</dbReference>
<feature type="region of interest" description="Disordered" evidence="1">
    <location>
        <begin position="41"/>
        <end position="66"/>
    </location>
</feature>
<evidence type="ECO:0000313" key="4">
    <source>
        <dbReference type="Proteomes" id="UP000677228"/>
    </source>
</evidence>
<evidence type="ECO:0000313" key="3">
    <source>
        <dbReference type="EMBL" id="CAF3980265.1"/>
    </source>
</evidence>
<feature type="region of interest" description="Disordered" evidence="1">
    <location>
        <begin position="196"/>
        <end position="247"/>
    </location>
</feature>
<protein>
    <submittedName>
        <fullName evidence="2">Uncharacterized protein</fullName>
    </submittedName>
</protein>
<name>A0A8S2EGH2_9BILA</name>